<dbReference type="GO" id="GO:0051301">
    <property type="term" value="P:cell division"/>
    <property type="evidence" value="ECO:0007669"/>
    <property type="project" value="UniProtKB-KW"/>
</dbReference>
<keyword evidence="5" id="KW-0472">Membrane</keyword>
<comment type="similarity">
    <text evidence="7">Belongs to the SOSEKI family.</text>
</comment>
<dbReference type="PIRSF" id="PIRSF031043">
    <property type="entry name" value="UCP031043"/>
    <property type="match status" value="1"/>
</dbReference>
<name>A0A9D4WH97_PEA</name>
<dbReference type="GO" id="GO:0090708">
    <property type="term" value="P:specification of plant organ axis polarity"/>
    <property type="evidence" value="ECO:0007669"/>
    <property type="project" value="UniProtKB-ARBA"/>
</dbReference>
<dbReference type="Gramene" id="Psat06G0635900-T1">
    <property type="protein sequence ID" value="KAI5401865.1"/>
    <property type="gene ID" value="KIW84_066359"/>
</dbReference>
<dbReference type="Proteomes" id="UP001058974">
    <property type="component" value="Chromosome 6"/>
</dbReference>
<comment type="subcellular location">
    <subcellularLocation>
        <location evidence="1">Cell membrane</location>
        <topology evidence="1">Peripheral membrane protein</topology>
        <orientation evidence="1">Cytoplasmic side</orientation>
    </subcellularLocation>
</comment>
<comment type="caution">
    <text evidence="11">The sequence shown here is derived from an EMBL/GenBank/DDBJ whole genome shotgun (WGS) entry which is preliminary data.</text>
</comment>
<evidence type="ECO:0000256" key="6">
    <source>
        <dbReference type="ARBA" id="ARBA00023306"/>
    </source>
</evidence>
<accession>A0A9D4WH97</accession>
<feature type="region of interest" description="Disordered" evidence="9">
    <location>
        <begin position="172"/>
        <end position="197"/>
    </location>
</feature>
<dbReference type="InterPro" id="IPR021182">
    <property type="entry name" value="SOK_magnoliopsida"/>
</dbReference>
<evidence type="ECO:0000256" key="3">
    <source>
        <dbReference type="ARBA" id="ARBA00022475"/>
    </source>
</evidence>
<dbReference type="Pfam" id="PF06136">
    <property type="entry name" value="SOK"/>
    <property type="match status" value="1"/>
</dbReference>
<dbReference type="Gramene" id="PSAT_LOCUS28785_t1">
    <property type="protein sequence ID" value="CAL5210248.1"/>
    <property type="gene ID" value="PSAT_LOCUS28785"/>
</dbReference>
<feature type="compositionally biased region" description="Basic and acidic residues" evidence="9">
    <location>
        <begin position="183"/>
        <end position="197"/>
    </location>
</feature>
<dbReference type="PANTHER" id="PTHR31083:SF29">
    <property type="entry name" value="DUF966 DOMAIN PROTEIN"/>
    <property type="match status" value="1"/>
</dbReference>
<evidence type="ECO:0000256" key="4">
    <source>
        <dbReference type="ARBA" id="ARBA00022618"/>
    </source>
</evidence>
<sequence>MERKALESEASHENSNYTQADHEIPVIYYLSTNGQLEHPHLMYVSISSSHRTPRLKDVINRLSSLRGQGIANMYSWSIKRSYGNEYVWQDLSENDFIYPSSSHEYVLKGTQLIEPSRYTSNETILSMPSSKSSNERNSYSTDAADSPSSTMKDSQRDCKLYKAKVCRDFAEKSSNASTQTKEMTSRNRMEMDQQGERRCHGNAAARKFDENRGSLSLSSSNFESLEGYSLESEDIRNQKIENERPSGRMRATQVLMQLVSCKSIREEL</sequence>
<feature type="domain" description="SOSEKI DIX-like" evidence="10">
    <location>
        <begin position="25"/>
        <end position="113"/>
    </location>
</feature>
<evidence type="ECO:0000256" key="9">
    <source>
        <dbReference type="SAM" id="MobiDB-lite"/>
    </source>
</evidence>
<evidence type="ECO:0000313" key="11">
    <source>
        <dbReference type="EMBL" id="KAI5401865.1"/>
    </source>
</evidence>
<protein>
    <recommendedName>
        <fullName evidence="10">SOSEKI DIX-like domain-containing protein</fullName>
    </recommendedName>
</protein>
<evidence type="ECO:0000256" key="8">
    <source>
        <dbReference type="ARBA" id="ARBA00046534"/>
    </source>
</evidence>
<evidence type="ECO:0000313" key="12">
    <source>
        <dbReference type="Proteomes" id="UP001058974"/>
    </source>
</evidence>
<dbReference type="EMBL" id="JAMSHJ010000006">
    <property type="protein sequence ID" value="KAI5401865.1"/>
    <property type="molecule type" value="Genomic_DNA"/>
</dbReference>
<gene>
    <name evidence="11" type="ORF">KIW84_066359</name>
</gene>
<evidence type="ECO:0000256" key="1">
    <source>
        <dbReference type="ARBA" id="ARBA00004413"/>
    </source>
</evidence>
<feature type="region of interest" description="Disordered" evidence="9">
    <location>
        <begin position="124"/>
        <end position="155"/>
    </location>
</feature>
<dbReference type="Gramene" id="Psat6g236480.1">
    <property type="protein sequence ID" value="Psat6g236480.1.cds"/>
    <property type="gene ID" value="Psat6g236480"/>
</dbReference>
<feature type="compositionally biased region" description="Polar residues" evidence="9">
    <location>
        <begin position="172"/>
        <end position="182"/>
    </location>
</feature>
<feature type="compositionally biased region" description="Polar residues" evidence="9">
    <location>
        <begin position="141"/>
        <end position="152"/>
    </location>
</feature>
<dbReference type="OrthoDB" id="1280899at2759"/>
<dbReference type="InterPro" id="IPR010369">
    <property type="entry name" value="SOK"/>
</dbReference>
<keyword evidence="3" id="KW-1003">Cell membrane</keyword>
<proteinExistence type="inferred from homology"/>
<dbReference type="AlphaFoldDB" id="A0A9D4WH97"/>
<dbReference type="GO" id="GO:0051258">
    <property type="term" value="P:protein polymerization"/>
    <property type="evidence" value="ECO:0007669"/>
    <property type="project" value="UniProtKB-ARBA"/>
</dbReference>
<comment type="subunit">
    <text evidence="8">Homodimer. Forms long polymer filaments with other SOKs proteins polymers (e.g. SOK1, SOK2, SOK3 and SOK4) crucial for polar localization and biological activity. Binds to ANGUSTIFOLIA (AN).</text>
</comment>
<feature type="compositionally biased region" description="Low complexity" evidence="9">
    <location>
        <begin position="126"/>
        <end position="140"/>
    </location>
</feature>
<evidence type="ECO:0000256" key="7">
    <source>
        <dbReference type="ARBA" id="ARBA00024211"/>
    </source>
</evidence>
<reference evidence="11 12" key="1">
    <citation type="journal article" date="2022" name="Nat. Genet.">
        <title>Improved pea reference genome and pan-genome highlight genomic features and evolutionary characteristics.</title>
        <authorList>
            <person name="Yang T."/>
            <person name="Liu R."/>
            <person name="Luo Y."/>
            <person name="Hu S."/>
            <person name="Wang D."/>
            <person name="Wang C."/>
            <person name="Pandey M.K."/>
            <person name="Ge S."/>
            <person name="Xu Q."/>
            <person name="Li N."/>
            <person name="Li G."/>
            <person name="Huang Y."/>
            <person name="Saxena R.K."/>
            <person name="Ji Y."/>
            <person name="Li M."/>
            <person name="Yan X."/>
            <person name="He Y."/>
            <person name="Liu Y."/>
            <person name="Wang X."/>
            <person name="Xiang C."/>
            <person name="Varshney R.K."/>
            <person name="Ding H."/>
            <person name="Gao S."/>
            <person name="Zong X."/>
        </authorList>
    </citation>
    <scope>NUCLEOTIDE SEQUENCE [LARGE SCALE GENOMIC DNA]</scope>
    <source>
        <strain evidence="11 12">cv. Zhongwan 6</strain>
    </source>
</reference>
<keyword evidence="6" id="KW-0131">Cell cycle</keyword>
<keyword evidence="2" id="KW-0217">Developmental protein</keyword>
<dbReference type="GO" id="GO:0051302">
    <property type="term" value="P:regulation of cell division"/>
    <property type="evidence" value="ECO:0007669"/>
    <property type="project" value="UniProtKB-ARBA"/>
</dbReference>
<keyword evidence="4" id="KW-0132">Cell division</keyword>
<evidence type="ECO:0000256" key="5">
    <source>
        <dbReference type="ARBA" id="ARBA00023136"/>
    </source>
</evidence>
<dbReference type="InterPro" id="IPR048351">
    <property type="entry name" value="SOK_DIX"/>
</dbReference>
<dbReference type="GO" id="GO:2000067">
    <property type="term" value="P:regulation of root morphogenesis"/>
    <property type="evidence" value="ECO:0007669"/>
    <property type="project" value="UniProtKB-ARBA"/>
</dbReference>
<keyword evidence="12" id="KW-1185">Reference proteome</keyword>
<dbReference type="PANTHER" id="PTHR31083">
    <property type="entry name" value="UPSTREAM OF FLC PROTEIN (DUF966)"/>
    <property type="match status" value="1"/>
</dbReference>
<evidence type="ECO:0000259" key="10">
    <source>
        <dbReference type="Pfam" id="PF06136"/>
    </source>
</evidence>
<organism evidence="11 12">
    <name type="scientific">Pisum sativum</name>
    <name type="common">Garden pea</name>
    <name type="synonym">Lathyrus oleraceus</name>
    <dbReference type="NCBI Taxonomy" id="3888"/>
    <lineage>
        <taxon>Eukaryota</taxon>
        <taxon>Viridiplantae</taxon>
        <taxon>Streptophyta</taxon>
        <taxon>Embryophyta</taxon>
        <taxon>Tracheophyta</taxon>
        <taxon>Spermatophyta</taxon>
        <taxon>Magnoliopsida</taxon>
        <taxon>eudicotyledons</taxon>
        <taxon>Gunneridae</taxon>
        <taxon>Pentapetalae</taxon>
        <taxon>rosids</taxon>
        <taxon>fabids</taxon>
        <taxon>Fabales</taxon>
        <taxon>Fabaceae</taxon>
        <taxon>Papilionoideae</taxon>
        <taxon>50 kb inversion clade</taxon>
        <taxon>NPAAA clade</taxon>
        <taxon>Hologalegina</taxon>
        <taxon>IRL clade</taxon>
        <taxon>Fabeae</taxon>
        <taxon>Lathyrus</taxon>
    </lineage>
</organism>
<dbReference type="GO" id="GO:0005886">
    <property type="term" value="C:plasma membrane"/>
    <property type="evidence" value="ECO:0007669"/>
    <property type="project" value="UniProtKB-SubCell"/>
</dbReference>
<evidence type="ECO:0000256" key="2">
    <source>
        <dbReference type="ARBA" id="ARBA00022473"/>
    </source>
</evidence>